<dbReference type="EMBL" id="BAABUJ010000027">
    <property type="protein sequence ID" value="GAA5803329.1"/>
    <property type="molecule type" value="Genomic_DNA"/>
</dbReference>
<name>A0ABP9Y8M0_9FUNG</name>
<proteinExistence type="predicted"/>
<dbReference type="Proteomes" id="UP001476247">
    <property type="component" value="Unassembled WGS sequence"/>
</dbReference>
<accession>A0ABP9Y8M0</accession>
<keyword evidence="2" id="KW-1185">Reference proteome</keyword>
<sequence>MKEPLLDVKMLSITGAFDYLTDPKFAKSYNRPVNTTEKRESTSDSEEFEGYSCHVALENLDFLGAYDSTIAIRAKRSCSAGYCSDDEYKDYKENQYDEYKDASL</sequence>
<evidence type="ECO:0000313" key="2">
    <source>
        <dbReference type="Proteomes" id="UP001476247"/>
    </source>
</evidence>
<protein>
    <submittedName>
        <fullName evidence="1">Uncharacterized protein</fullName>
    </submittedName>
</protein>
<organism evidence="1 2">
    <name type="scientific">Helicostylum pulchrum</name>
    <dbReference type="NCBI Taxonomy" id="562976"/>
    <lineage>
        <taxon>Eukaryota</taxon>
        <taxon>Fungi</taxon>
        <taxon>Fungi incertae sedis</taxon>
        <taxon>Mucoromycota</taxon>
        <taxon>Mucoromycotina</taxon>
        <taxon>Mucoromycetes</taxon>
        <taxon>Mucorales</taxon>
        <taxon>Mucorineae</taxon>
        <taxon>Mucoraceae</taxon>
        <taxon>Helicostylum</taxon>
    </lineage>
</organism>
<evidence type="ECO:0000313" key="1">
    <source>
        <dbReference type="EMBL" id="GAA5803329.1"/>
    </source>
</evidence>
<gene>
    <name evidence="1" type="ORF">HPULCUR_008808</name>
</gene>
<comment type="caution">
    <text evidence="1">The sequence shown here is derived from an EMBL/GenBank/DDBJ whole genome shotgun (WGS) entry which is preliminary data.</text>
</comment>
<reference evidence="1 2" key="1">
    <citation type="submission" date="2024-04" db="EMBL/GenBank/DDBJ databases">
        <title>genome sequences of Mucor flavus KT1a and Helicostylum pulchrum KT1b strains isolation_sourced from the surface of a dry-aged beef.</title>
        <authorList>
            <person name="Toyotome T."/>
            <person name="Hosono M."/>
            <person name="Torimaru M."/>
            <person name="Fukuda K."/>
            <person name="Mikami N."/>
        </authorList>
    </citation>
    <scope>NUCLEOTIDE SEQUENCE [LARGE SCALE GENOMIC DNA]</scope>
    <source>
        <strain evidence="1 2">KT1b</strain>
    </source>
</reference>